<evidence type="ECO:0000313" key="9">
    <source>
        <dbReference type="EMBL" id="KAK3940789.1"/>
    </source>
</evidence>
<dbReference type="GO" id="GO:0007189">
    <property type="term" value="P:adenylate cyclase-activating G protein-coupled receptor signaling pathway"/>
    <property type="evidence" value="ECO:0007669"/>
    <property type="project" value="TreeGrafter"/>
</dbReference>
<dbReference type="InterPro" id="IPR017981">
    <property type="entry name" value="GPCR_2-like_7TM"/>
</dbReference>
<evidence type="ECO:0000259" key="8">
    <source>
        <dbReference type="PROSITE" id="PS50262"/>
    </source>
</evidence>
<evidence type="ECO:0000259" key="7">
    <source>
        <dbReference type="PROSITE" id="PS50261"/>
    </source>
</evidence>
<evidence type="ECO:0000256" key="4">
    <source>
        <dbReference type="ARBA" id="ARBA00023136"/>
    </source>
</evidence>
<keyword evidence="10" id="KW-1185">Reference proteome</keyword>
<dbReference type="Proteomes" id="UP001303473">
    <property type="component" value="Unassembled WGS sequence"/>
</dbReference>
<gene>
    <name evidence="9" type="ORF">QBC46DRAFT_433873</name>
</gene>
<comment type="caution">
    <text evidence="9">The sequence shown here is derived from an EMBL/GenBank/DDBJ whole genome shotgun (WGS) entry which is preliminary data.</text>
</comment>
<keyword evidence="3 6" id="KW-1133">Transmembrane helix</keyword>
<accession>A0AAN6S533</accession>
<feature type="transmembrane region" description="Helical" evidence="6">
    <location>
        <begin position="17"/>
        <end position="38"/>
    </location>
</feature>
<organism evidence="9 10">
    <name type="scientific">Diplogelasinospora grovesii</name>
    <dbReference type="NCBI Taxonomy" id="303347"/>
    <lineage>
        <taxon>Eukaryota</taxon>
        <taxon>Fungi</taxon>
        <taxon>Dikarya</taxon>
        <taxon>Ascomycota</taxon>
        <taxon>Pezizomycotina</taxon>
        <taxon>Sordariomycetes</taxon>
        <taxon>Sordariomycetidae</taxon>
        <taxon>Sordariales</taxon>
        <taxon>Diplogelasinosporaceae</taxon>
        <taxon>Diplogelasinospora</taxon>
    </lineage>
</organism>
<dbReference type="GO" id="GO:0007166">
    <property type="term" value="P:cell surface receptor signaling pathway"/>
    <property type="evidence" value="ECO:0007669"/>
    <property type="project" value="InterPro"/>
</dbReference>
<name>A0AAN6S533_9PEZI</name>
<feature type="transmembrane region" description="Helical" evidence="6">
    <location>
        <begin position="123"/>
        <end position="143"/>
    </location>
</feature>
<evidence type="ECO:0000256" key="2">
    <source>
        <dbReference type="ARBA" id="ARBA00022692"/>
    </source>
</evidence>
<dbReference type="Pfam" id="PF05462">
    <property type="entry name" value="Dicty_CAR"/>
    <property type="match status" value="1"/>
</dbReference>
<dbReference type="PROSITE" id="PS50262">
    <property type="entry name" value="G_PROTEIN_RECEP_F1_2"/>
    <property type="match status" value="1"/>
</dbReference>
<feature type="transmembrane region" description="Helical" evidence="6">
    <location>
        <begin position="50"/>
        <end position="72"/>
    </location>
</feature>
<dbReference type="PANTHER" id="PTHR23112:SF22">
    <property type="entry name" value="G-PROTEIN COUPLED RECEPTOR"/>
    <property type="match status" value="1"/>
</dbReference>
<comment type="subcellular location">
    <subcellularLocation>
        <location evidence="1">Membrane</location>
        <topology evidence="1">Multi-pass membrane protein</topology>
    </subcellularLocation>
</comment>
<keyword evidence="4 6" id="KW-0472">Membrane</keyword>
<feature type="domain" description="G-protein coupled receptors family 2 profile 2" evidence="7">
    <location>
        <begin position="15"/>
        <end position="200"/>
    </location>
</feature>
<evidence type="ECO:0000256" key="5">
    <source>
        <dbReference type="SAM" id="MobiDB-lite"/>
    </source>
</evidence>
<proteinExistence type="predicted"/>
<feature type="domain" description="G-protein coupled receptors family 1 profile" evidence="8">
    <location>
        <begin position="29"/>
        <end position="387"/>
    </location>
</feature>
<keyword evidence="2 6" id="KW-0812">Transmembrane</keyword>
<evidence type="ECO:0000256" key="3">
    <source>
        <dbReference type="ARBA" id="ARBA00022989"/>
    </source>
</evidence>
<feature type="region of interest" description="Disordered" evidence="5">
    <location>
        <begin position="424"/>
        <end position="460"/>
    </location>
</feature>
<feature type="transmembrane region" description="Helical" evidence="6">
    <location>
        <begin position="328"/>
        <end position="350"/>
    </location>
</feature>
<feature type="transmembrane region" description="Helical" evidence="6">
    <location>
        <begin position="84"/>
        <end position="111"/>
    </location>
</feature>
<sequence length="460" mass="51615">MDASDPANAEHLDVFSIIERVCSVFSLLGCVFVIATFCMSKAFHKPINRLVFYASFGNLMTNVATLMARAYVNDIGSAGCQFQAFLVQMFMPADAFWTLAMAVNVYLTFYFKYDAQQLRKMELPYLLACYGLPFIIAIVFIFISTPDKGRMYGNATLWCWVANKWDIFRIATFYGPVWIVILITTFIYTRAGREIYKKHRQLKDFSYSHHEPEPLQAAMDDPFSSSKTTEVFVTTEVLGKNAIDLAPLGGSARRGSESVQAPAAAAAKSPNAAYSVTISSHRRQQNRESHGDVVLPIQSNVTIQPQAAAPRTPANPLRRRAAYEANNAAWSYTKCAILFFTAMLVTWIPSSANRVYSVVHPDEVSLPLEYMSAFVLPLQGFWNALIYIVTSWKACQMLWDDLVTVRRPKVQELAAASGAFQMMGNGRSRSSDKNYESESMTELANDTRPSSHENHSKERM</sequence>
<protein>
    <submittedName>
        <fullName evidence="9">G-protein coupled receptor</fullName>
    </submittedName>
</protein>
<feature type="compositionally biased region" description="Polar residues" evidence="5">
    <location>
        <begin position="437"/>
        <end position="448"/>
    </location>
</feature>
<evidence type="ECO:0000313" key="10">
    <source>
        <dbReference type="Proteomes" id="UP001303473"/>
    </source>
</evidence>
<feature type="transmembrane region" description="Helical" evidence="6">
    <location>
        <begin position="167"/>
        <end position="188"/>
    </location>
</feature>
<evidence type="ECO:0000256" key="1">
    <source>
        <dbReference type="ARBA" id="ARBA00004141"/>
    </source>
</evidence>
<evidence type="ECO:0000256" key="6">
    <source>
        <dbReference type="SAM" id="Phobius"/>
    </source>
</evidence>
<keyword evidence="9" id="KW-0675">Receptor</keyword>
<dbReference type="PANTHER" id="PTHR23112">
    <property type="entry name" value="G PROTEIN-COUPLED RECEPTOR 157-RELATED"/>
    <property type="match status" value="1"/>
</dbReference>
<reference evidence="10" key="1">
    <citation type="journal article" date="2023" name="Mol. Phylogenet. Evol.">
        <title>Genome-scale phylogeny and comparative genomics of the fungal order Sordariales.</title>
        <authorList>
            <person name="Hensen N."/>
            <person name="Bonometti L."/>
            <person name="Westerberg I."/>
            <person name="Brannstrom I.O."/>
            <person name="Guillou S."/>
            <person name="Cros-Aarteil S."/>
            <person name="Calhoun S."/>
            <person name="Haridas S."/>
            <person name="Kuo A."/>
            <person name="Mondo S."/>
            <person name="Pangilinan J."/>
            <person name="Riley R."/>
            <person name="LaButti K."/>
            <person name="Andreopoulos B."/>
            <person name="Lipzen A."/>
            <person name="Chen C."/>
            <person name="Yan M."/>
            <person name="Daum C."/>
            <person name="Ng V."/>
            <person name="Clum A."/>
            <person name="Steindorff A."/>
            <person name="Ohm R.A."/>
            <person name="Martin F."/>
            <person name="Silar P."/>
            <person name="Natvig D.O."/>
            <person name="Lalanne C."/>
            <person name="Gautier V."/>
            <person name="Ament-Velasquez S.L."/>
            <person name="Kruys A."/>
            <person name="Hutchinson M.I."/>
            <person name="Powell A.J."/>
            <person name="Barry K."/>
            <person name="Miller A.N."/>
            <person name="Grigoriev I.V."/>
            <person name="Debuchy R."/>
            <person name="Gladieux P."/>
            <person name="Hiltunen Thoren M."/>
            <person name="Johannesson H."/>
        </authorList>
    </citation>
    <scope>NUCLEOTIDE SEQUENCE [LARGE SCALE GENOMIC DNA]</scope>
    <source>
        <strain evidence="10">CBS 340.73</strain>
    </source>
</reference>
<dbReference type="AlphaFoldDB" id="A0AAN6S533"/>
<dbReference type="GO" id="GO:0005886">
    <property type="term" value="C:plasma membrane"/>
    <property type="evidence" value="ECO:0007669"/>
    <property type="project" value="TreeGrafter"/>
</dbReference>
<dbReference type="GO" id="GO:0004930">
    <property type="term" value="F:G protein-coupled receptor activity"/>
    <property type="evidence" value="ECO:0007669"/>
    <property type="project" value="TreeGrafter"/>
</dbReference>
<dbReference type="SUPFAM" id="SSF81321">
    <property type="entry name" value="Family A G protein-coupled receptor-like"/>
    <property type="match status" value="1"/>
</dbReference>
<dbReference type="InterPro" id="IPR017452">
    <property type="entry name" value="GPCR_Rhodpsn_7TM"/>
</dbReference>
<dbReference type="EMBL" id="MU853791">
    <property type="protein sequence ID" value="KAK3940789.1"/>
    <property type="molecule type" value="Genomic_DNA"/>
</dbReference>
<dbReference type="Gene3D" id="1.20.1070.10">
    <property type="entry name" value="Rhodopsin 7-helix transmembrane proteins"/>
    <property type="match status" value="1"/>
</dbReference>
<feature type="transmembrane region" description="Helical" evidence="6">
    <location>
        <begin position="370"/>
        <end position="389"/>
    </location>
</feature>
<feature type="compositionally biased region" description="Basic and acidic residues" evidence="5">
    <location>
        <begin position="449"/>
        <end position="460"/>
    </location>
</feature>
<dbReference type="PROSITE" id="PS50261">
    <property type="entry name" value="G_PROTEIN_RECEP_F2_4"/>
    <property type="match status" value="1"/>
</dbReference>